<dbReference type="GO" id="GO:0052657">
    <property type="term" value="F:guanine phosphoribosyltransferase activity"/>
    <property type="evidence" value="ECO:0007669"/>
    <property type="project" value="UniProtKB-ARBA"/>
</dbReference>
<organism evidence="17 18">
    <name type="scientific">Candidatus Electrothrix aarhusensis</name>
    <dbReference type="NCBI Taxonomy" id="1859131"/>
    <lineage>
        <taxon>Bacteria</taxon>
        <taxon>Pseudomonadati</taxon>
        <taxon>Thermodesulfobacteriota</taxon>
        <taxon>Desulfobulbia</taxon>
        <taxon>Desulfobulbales</taxon>
        <taxon>Desulfobulbaceae</taxon>
        <taxon>Candidatus Electrothrix</taxon>
    </lineage>
</organism>
<sequence>MKIKETLLQRQEIEERVNSLGQQLTKDYAGEKPVMIGILNGAFIFLADLVRAVDLPVEVDFIRVASYGQATESSGSIKLSKEPELDLTDKDIILVEDIVDSGITMAWLREYFTTRHNPNSVKVCTLIDKSERRAVDVQVDYVGFQIEKGFLVGYGLDCAQSYRNLPQICSLGEE</sequence>
<keyword evidence="6 15" id="KW-0963">Cytoplasm</keyword>
<keyword evidence="9 15" id="KW-0479">Metal-binding</keyword>
<gene>
    <name evidence="17" type="ORF">H206_01647</name>
</gene>
<comment type="pathway">
    <text evidence="3 15">Purine metabolism; IMP biosynthesis via salvage pathway; IMP from hypoxanthine: step 1/1.</text>
</comment>
<dbReference type="InterPro" id="IPR000836">
    <property type="entry name" value="PRTase_dom"/>
</dbReference>
<keyword evidence="12 15" id="KW-0460">Magnesium</keyword>
<evidence type="ECO:0000256" key="7">
    <source>
        <dbReference type="ARBA" id="ARBA00022676"/>
    </source>
</evidence>
<evidence type="ECO:0000259" key="16">
    <source>
        <dbReference type="Pfam" id="PF00156"/>
    </source>
</evidence>
<comment type="catalytic activity">
    <reaction evidence="14">
        <text>IMP + diphosphate = hypoxanthine + 5-phospho-alpha-D-ribose 1-diphosphate</text>
        <dbReference type="Rhea" id="RHEA:17973"/>
        <dbReference type="ChEBI" id="CHEBI:17368"/>
        <dbReference type="ChEBI" id="CHEBI:33019"/>
        <dbReference type="ChEBI" id="CHEBI:58017"/>
        <dbReference type="ChEBI" id="CHEBI:58053"/>
        <dbReference type="EC" id="2.4.2.8"/>
    </reaction>
    <physiologicalReaction direction="right-to-left" evidence="14">
        <dbReference type="Rhea" id="RHEA:17975"/>
    </physiologicalReaction>
</comment>
<evidence type="ECO:0000313" key="17">
    <source>
        <dbReference type="EMBL" id="RWX44654.1"/>
    </source>
</evidence>
<name>A0A3S3QHK4_9BACT</name>
<comment type="cofactor">
    <cofactor evidence="1 15">
        <name>Mg(2+)</name>
        <dbReference type="ChEBI" id="CHEBI:18420"/>
    </cofactor>
</comment>
<evidence type="ECO:0000256" key="5">
    <source>
        <dbReference type="ARBA" id="ARBA00011895"/>
    </source>
</evidence>
<dbReference type="GO" id="GO:0032263">
    <property type="term" value="P:GMP salvage"/>
    <property type="evidence" value="ECO:0007669"/>
    <property type="project" value="TreeGrafter"/>
</dbReference>
<dbReference type="AlphaFoldDB" id="A0A3S3QHK4"/>
<dbReference type="GO" id="GO:0005829">
    <property type="term" value="C:cytosol"/>
    <property type="evidence" value="ECO:0007669"/>
    <property type="project" value="TreeGrafter"/>
</dbReference>
<feature type="domain" description="Phosphoribosyltransferase" evidence="16">
    <location>
        <begin position="6"/>
        <end position="157"/>
    </location>
</feature>
<dbReference type="Pfam" id="PF00156">
    <property type="entry name" value="Pribosyltran"/>
    <property type="match status" value="1"/>
</dbReference>
<evidence type="ECO:0000256" key="2">
    <source>
        <dbReference type="ARBA" id="ARBA00004496"/>
    </source>
</evidence>
<dbReference type="Gene3D" id="3.40.50.2020">
    <property type="match status" value="1"/>
</dbReference>
<dbReference type="SUPFAM" id="SSF53271">
    <property type="entry name" value="PRTase-like"/>
    <property type="match status" value="1"/>
</dbReference>
<evidence type="ECO:0000256" key="9">
    <source>
        <dbReference type="ARBA" id="ARBA00022723"/>
    </source>
</evidence>
<dbReference type="Proteomes" id="UP000287853">
    <property type="component" value="Unassembled WGS sequence"/>
</dbReference>
<evidence type="ECO:0000256" key="12">
    <source>
        <dbReference type="ARBA" id="ARBA00022842"/>
    </source>
</evidence>
<dbReference type="InterPro" id="IPR005904">
    <property type="entry name" value="Hxn_phspho_trans"/>
</dbReference>
<dbReference type="FunFam" id="3.40.50.2020:FF:000006">
    <property type="entry name" value="Hypoxanthine phosphoribosyltransferase"/>
    <property type="match status" value="1"/>
</dbReference>
<dbReference type="GO" id="GO:0032264">
    <property type="term" value="P:IMP salvage"/>
    <property type="evidence" value="ECO:0007669"/>
    <property type="project" value="UniProtKB-UniPathway"/>
</dbReference>
<dbReference type="InterPro" id="IPR029057">
    <property type="entry name" value="PRTase-like"/>
</dbReference>
<dbReference type="PANTHER" id="PTHR43340">
    <property type="entry name" value="HYPOXANTHINE-GUANINE PHOSPHORIBOSYLTRANSFERASE"/>
    <property type="match status" value="1"/>
</dbReference>
<evidence type="ECO:0000256" key="15">
    <source>
        <dbReference type="RuleBase" id="RU364099"/>
    </source>
</evidence>
<comment type="subcellular location">
    <subcellularLocation>
        <location evidence="2 15">Cytoplasm</location>
    </subcellularLocation>
</comment>
<evidence type="ECO:0000256" key="13">
    <source>
        <dbReference type="ARBA" id="ARBA00048811"/>
    </source>
</evidence>
<keyword evidence="10 15" id="KW-0660">Purine salvage</keyword>
<comment type="caution">
    <text evidence="17">The sequence shown here is derived from an EMBL/GenBank/DDBJ whole genome shotgun (WGS) entry which is preliminary data.</text>
</comment>
<dbReference type="GO" id="GO:0000287">
    <property type="term" value="F:magnesium ion binding"/>
    <property type="evidence" value="ECO:0007669"/>
    <property type="project" value="TreeGrafter"/>
</dbReference>
<evidence type="ECO:0000256" key="10">
    <source>
        <dbReference type="ARBA" id="ARBA00022726"/>
    </source>
</evidence>
<evidence type="ECO:0000256" key="3">
    <source>
        <dbReference type="ARBA" id="ARBA00004669"/>
    </source>
</evidence>
<reference evidence="17 18" key="1">
    <citation type="submission" date="2017-01" db="EMBL/GenBank/DDBJ databases">
        <title>The cable genome- insights into the physiology and evolution of filamentous bacteria capable of sulfide oxidation via long distance electron transfer.</title>
        <authorList>
            <person name="Schreiber L."/>
            <person name="Bjerg J.T."/>
            <person name="Boggild A."/>
            <person name="Van De Vossenberg J."/>
            <person name="Meysman F."/>
            <person name="Nielsen L.P."/>
            <person name="Schramm A."/>
            <person name="Kjeldsen K.U."/>
        </authorList>
    </citation>
    <scope>NUCLEOTIDE SEQUENCE [LARGE SCALE GENOMIC DNA]</scope>
    <source>
        <strain evidence="17">MCF</strain>
    </source>
</reference>
<evidence type="ECO:0000256" key="1">
    <source>
        <dbReference type="ARBA" id="ARBA00001946"/>
    </source>
</evidence>
<dbReference type="UniPathway" id="UPA00591">
    <property type="reaction ID" value="UER00648"/>
</dbReference>
<keyword evidence="8 15" id="KW-0808">Transferase</keyword>
<evidence type="ECO:0000256" key="11">
    <source>
        <dbReference type="ARBA" id="ARBA00022741"/>
    </source>
</evidence>
<dbReference type="CDD" id="cd06223">
    <property type="entry name" value="PRTases_typeI"/>
    <property type="match status" value="1"/>
</dbReference>
<dbReference type="InterPro" id="IPR050408">
    <property type="entry name" value="HGPRT"/>
</dbReference>
<dbReference type="EC" id="2.4.2.8" evidence="5 15"/>
<dbReference type="PANTHER" id="PTHR43340:SF1">
    <property type="entry name" value="HYPOXANTHINE PHOSPHORIBOSYLTRANSFERASE"/>
    <property type="match status" value="1"/>
</dbReference>
<accession>A0A3S3QHK4</accession>
<dbReference type="GO" id="GO:0006166">
    <property type="term" value="P:purine ribonucleoside salvage"/>
    <property type="evidence" value="ECO:0007669"/>
    <property type="project" value="UniProtKB-KW"/>
</dbReference>
<dbReference type="GO" id="GO:0006178">
    <property type="term" value="P:guanine salvage"/>
    <property type="evidence" value="ECO:0007669"/>
    <property type="project" value="TreeGrafter"/>
</dbReference>
<evidence type="ECO:0000256" key="8">
    <source>
        <dbReference type="ARBA" id="ARBA00022679"/>
    </source>
</evidence>
<evidence type="ECO:0000256" key="4">
    <source>
        <dbReference type="ARBA" id="ARBA00008391"/>
    </source>
</evidence>
<evidence type="ECO:0000256" key="6">
    <source>
        <dbReference type="ARBA" id="ARBA00022490"/>
    </source>
</evidence>
<evidence type="ECO:0000256" key="14">
    <source>
        <dbReference type="ARBA" id="ARBA00049402"/>
    </source>
</evidence>
<keyword evidence="11 15" id="KW-0547">Nucleotide-binding</keyword>
<proteinExistence type="inferred from homology"/>
<dbReference type="EMBL" id="MTKO01000091">
    <property type="protein sequence ID" value="RWX44654.1"/>
    <property type="molecule type" value="Genomic_DNA"/>
</dbReference>
<protein>
    <recommendedName>
        <fullName evidence="5 15">Hypoxanthine phosphoribosyltransferase</fullName>
        <ecNumber evidence="5 15">2.4.2.8</ecNumber>
    </recommendedName>
</protein>
<keyword evidence="7 15" id="KW-0328">Glycosyltransferase</keyword>
<evidence type="ECO:0000313" key="18">
    <source>
        <dbReference type="Proteomes" id="UP000287853"/>
    </source>
</evidence>
<comment type="similarity">
    <text evidence="4 15">Belongs to the purine/pyrimidine phosphoribosyltransferase family.</text>
</comment>
<keyword evidence="18" id="KW-1185">Reference proteome</keyword>
<dbReference type="GO" id="GO:0000166">
    <property type="term" value="F:nucleotide binding"/>
    <property type="evidence" value="ECO:0007669"/>
    <property type="project" value="UniProtKB-KW"/>
</dbReference>
<comment type="catalytic activity">
    <reaction evidence="13">
        <text>GMP + diphosphate = guanine + 5-phospho-alpha-D-ribose 1-diphosphate</text>
        <dbReference type="Rhea" id="RHEA:25424"/>
        <dbReference type="ChEBI" id="CHEBI:16235"/>
        <dbReference type="ChEBI" id="CHEBI:33019"/>
        <dbReference type="ChEBI" id="CHEBI:58017"/>
        <dbReference type="ChEBI" id="CHEBI:58115"/>
        <dbReference type="EC" id="2.4.2.8"/>
    </reaction>
    <physiologicalReaction direction="right-to-left" evidence="13">
        <dbReference type="Rhea" id="RHEA:25426"/>
    </physiologicalReaction>
</comment>
<dbReference type="NCBIfam" id="TIGR01203">
    <property type="entry name" value="HGPRTase"/>
    <property type="match status" value="1"/>
</dbReference>
<dbReference type="GO" id="GO:0004422">
    <property type="term" value="F:hypoxanthine phosphoribosyltransferase activity"/>
    <property type="evidence" value="ECO:0007669"/>
    <property type="project" value="InterPro"/>
</dbReference>
<dbReference type="GO" id="GO:0046100">
    <property type="term" value="P:hypoxanthine metabolic process"/>
    <property type="evidence" value="ECO:0007669"/>
    <property type="project" value="TreeGrafter"/>
</dbReference>